<reference evidence="2" key="1">
    <citation type="journal article" date="2019" name="Int. J. Syst. Evol. Microbiol.">
        <title>The Global Catalogue of Microorganisms (GCM) 10K type strain sequencing project: providing services to taxonomists for standard genome sequencing and annotation.</title>
        <authorList>
            <consortium name="The Broad Institute Genomics Platform"/>
            <consortium name="The Broad Institute Genome Sequencing Center for Infectious Disease"/>
            <person name="Wu L."/>
            <person name="Ma J."/>
        </authorList>
    </citation>
    <scope>NUCLEOTIDE SEQUENCE [LARGE SCALE GENOMIC DNA]</scope>
    <source>
        <strain evidence="2">JCM 18053</strain>
    </source>
</reference>
<comment type="caution">
    <text evidence="1">The sequence shown here is derived from an EMBL/GenBank/DDBJ whole genome shotgun (WGS) entry which is preliminary data.</text>
</comment>
<dbReference type="EMBL" id="BAABIA010000005">
    <property type="protein sequence ID" value="GAA5142535.1"/>
    <property type="molecule type" value="Genomic_DNA"/>
</dbReference>
<evidence type="ECO:0000313" key="1">
    <source>
        <dbReference type="EMBL" id="GAA5142535.1"/>
    </source>
</evidence>
<dbReference type="Proteomes" id="UP001499852">
    <property type="component" value="Unassembled WGS sequence"/>
</dbReference>
<gene>
    <name evidence="1" type="ORF">GCM10023213_28690</name>
</gene>
<evidence type="ECO:0008006" key="3">
    <source>
        <dbReference type="Google" id="ProtNLM"/>
    </source>
</evidence>
<organism evidence="1 2">
    <name type="scientific">Prosthecobacter algae</name>
    <dbReference type="NCBI Taxonomy" id="1144682"/>
    <lineage>
        <taxon>Bacteria</taxon>
        <taxon>Pseudomonadati</taxon>
        <taxon>Verrucomicrobiota</taxon>
        <taxon>Verrucomicrobiia</taxon>
        <taxon>Verrucomicrobiales</taxon>
        <taxon>Verrucomicrobiaceae</taxon>
        <taxon>Prosthecobacter</taxon>
    </lineage>
</organism>
<proteinExistence type="predicted"/>
<protein>
    <recommendedName>
        <fullName evidence="3">Peptidase C39-like domain-containing protein</fullName>
    </recommendedName>
</protein>
<keyword evidence="2" id="KW-1185">Reference proteome</keyword>
<evidence type="ECO:0000313" key="2">
    <source>
        <dbReference type="Proteomes" id="UP001499852"/>
    </source>
</evidence>
<name>A0ABP9PAD9_9BACT</name>
<dbReference type="RefSeq" id="WP_345737055.1">
    <property type="nucleotide sequence ID" value="NZ_BAABIA010000005.1"/>
</dbReference>
<sequence length="96" mass="11136">MLYSSKLFNKIASARTKESRAVVDWANWQKKSSLGVIRSILNKNLDKEHAVLIIGYNKETEEIAFSDSWGERCAERWITLKEANLVSQNYYYVIGF</sequence>
<accession>A0ABP9PAD9</accession>